<dbReference type="PANTHER" id="PTHR45953:SF1">
    <property type="entry name" value="IDURONATE 2-SULFATASE"/>
    <property type="match status" value="1"/>
</dbReference>
<evidence type="ECO:0000313" key="6">
    <source>
        <dbReference type="Proteomes" id="UP000315010"/>
    </source>
</evidence>
<dbReference type="Proteomes" id="UP000315010">
    <property type="component" value="Unassembled WGS sequence"/>
</dbReference>
<sequence precursor="true">MMINKLLLWLLCVTALFARAPATGFAADKSRPNVIFLMDDQHRWDALGVVDGAVKTPNLDALAKSGILYDQAVCQAPMCIASRNSMMFGLYPNQTGVLRNGHGMPDAQLPARPLPELFRDAGYQTAGFGKTHWGLVCGTRGFETRYIAECLENDAVMMIDDAPAAKQRYDAESKTMGPGEEDNLGYLGFTSPLPEGEHRDGWVTNKCLEFIDGEIDPERPLFLYLSFLKPHAGHNVPAGYEDRYDVNDTQYASQPPWTEDRSPHAAGVNRRDKYIDYWSKATDEQWRLMTMRYRANCTWIDDMFGRALKALQRKGVLDNAIIVFCSDHGEMLGERFYRFNKYCLYESSVRVPLVLAGSAIPEQLRGTRDHRAAELVDLYPTLLSATGIEVPQQSVGLNLLDRQKRPASFCALHEREAEAAFMWRTADHKLILRMKRRVDDDASTYTANDIIGGEFFDLVNDPQEWRDLYSAPSVHLETRERMTQELLAFLKSHHKRTNFRQRKR</sequence>
<dbReference type="EC" id="3.1.6.1" evidence="5"/>
<dbReference type="InterPro" id="IPR000917">
    <property type="entry name" value="Sulfatase_N"/>
</dbReference>
<dbReference type="Pfam" id="PF00884">
    <property type="entry name" value="Sulfatase"/>
    <property type="match status" value="1"/>
</dbReference>
<dbReference type="InterPro" id="IPR017850">
    <property type="entry name" value="Alkaline_phosphatase_core_sf"/>
</dbReference>
<feature type="chain" id="PRO_5023046526" evidence="3">
    <location>
        <begin position="27"/>
        <end position="504"/>
    </location>
</feature>
<evidence type="ECO:0000256" key="3">
    <source>
        <dbReference type="SAM" id="SignalP"/>
    </source>
</evidence>
<proteinExistence type="predicted"/>
<keyword evidence="6" id="KW-1185">Reference proteome</keyword>
<dbReference type="EMBL" id="SJPJ01000001">
    <property type="protein sequence ID" value="TWT81532.1"/>
    <property type="molecule type" value="Genomic_DNA"/>
</dbReference>
<gene>
    <name evidence="5" type="ORF">CA13_29850</name>
</gene>
<dbReference type="PANTHER" id="PTHR45953">
    <property type="entry name" value="IDURONATE 2-SULFATASE"/>
    <property type="match status" value="1"/>
</dbReference>
<evidence type="ECO:0000256" key="1">
    <source>
        <dbReference type="ARBA" id="ARBA00022723"/>
    </source>
</evidence>
<dbReference type="RefSeq" id="WP_419194314.1">
    <property type="nucleotide sequence ID" value="NZ_SJPJ01000001.1"/>
</dbReference>
<feature type="domain" description="Sulfatase N-terminal" evidence="4">
    <location>
        <begin position="32"/>
        <end position="388"/>
    </location>
</feature>
<dbReference type="AlphaFoldDB" id="A0A5C5Z2C3"/>
<keyword evidence="3" id="KW-0732">Signal</keyword>
<evidence type="ECO:0000259" key="4">
    <source>
        <dbReference type="Pfam" id="PF00884"/>
    </source>
</evidence>
<dbReference type="GO" id="GO:0004065">
    <property type="term" value="F:arylsulfatase activity"/>
    <property type="evidence" value="ECO:0007669"/>
    <property type="project" value="UniProtKB-EC"/>
</dbReference>
<dbReference type="GO" id="GO:0046872">
    <property type="term" value="F:metal ion binding"/>
    <property type="evidence" value="ECO:0007669"/>
    <property type="project" value="UniProtKB-KW"/>
</dbReference>
<name>A0A5C5Z2C3_9BACT</name>
<dbReference type="GO" id="GO:0005737">
    <property type="term" value="C:cytoplasm"/>
    <property type="evidence" value="ECO:0007669"/>
    <property type="project" value="TreeGrafter"/>
</dbReference>
<comment type="caution">
    <text evidence="5">The sequence shown here is derived from an EMBL/GenBank/DDBJ whole genome shotgun (WGS) entry which is preliminary data.</text>
</comment>
<feature type="signal peptide" evidence="3">
    <location>
        <begin position="1"/>
        <end position="26"/>
    </location>
</feature>
<dbReference type="Gene3D" id="3.40.720.10">
    <property type="entry name" value="Alkaline Phosphatase, subunit A"/>
    <property type="match status" value="1"/>
</dbReference>
<keyword evidence="1" id="KW-0479">Metal-binding</keyword>
<accession>A0A5C5Z2C3</accession>
<keyword evidence="2 5" id="KW-0378">Hydrolase</keyword>
<reference evidence="5 6" key="1">
    <citation type="submission" date="2019-02" db="EMBL/GenBank/DDBJ databases">
        <title>Deep-cultivation of Planctomycetes and their phenomic and genomic characterization uncovers novel biology.</title>
        <authorList>
            <person name="Wiegand S."/>
            <person name="Jogler M."/>
            <person name="Boedeker C."/>
            <person name="Pinto D."/>
            <person name="Vollmers J."/>
            <person name="Rivas-Marin E."/>
            <person name="Kohn T."/>
            <person name="Peeters S.H."/>
            <person name="Heuer A."/>
            <person name="Rast P."/>
            <person name="Oberbeckmann S."/>
            <person name="Bunk B."/>
            <person name="Jeske O."/>
            <person name="Meyerdierks A."/>
            <person name="Storesund J.E."/>
            <person name="Kallscheuer N."/>
            <person name="Luecker S."/>
            <person name="Lage O.M."/>
            <person name="Pohl T."/>
            <person name="Merkel B.J."/>
            <person name="Hornburger P."/>
            <person name="Mueller R.-W."/>
            <person name="Bruemmer F."/>
            <person name="Labrenz M."/>
            <person name="Spormann A.M."/>
            <person name="Op Den Camp H."/>
            <person name="Overmann J."/>
            <person name="Amann R."/>
            <person name="Jetten M.S.M."/>
            <person name="Mascher T."/>
            <person name="Medema M.H."/>
            <person name="Devos D.P."/>
            <person name="Kaster A.-K."/>
            <person name="Ovreas L."/>
            <person name="Rohde M."/>
            <person name="Galperin M.Y."/>
            <person name="Jogler C."/>
        </authorList>
    </citation>
    <scope>NUCLEOTIDE SEQUENCE [LARGE SCALE GENOMIC DNA]</scope>
    <source>
        <strain evidence="5 6">CA13</strain>
    </source>
</reference>
<organism evidence="5 6">
    <name type="scientific">Novipirellula herctigrandis</name>
    <dbReference type="NCBI Taxonomy" id="2527986"/>
    <lineage>
        <taxon>Bacteria</taxon>
        <taxon>Pseudomonadati</taxon>
        <taxon>Planctomycetota</taxon>
        <taxon>Planctomycetia</taxon>
        <taxon>Pirellulales</taxon>
        <taxon>Pirellulaceae</taxon>
        <taxon>Novipirellula</taxon>
    </lineage>
</organism>
<dbReference type="SUPFAM" id="SSF53649">
    <property type="entry name" value="Alkaline phosphatase-like"/>
    <property type="match status" value="1"/>
</dbReference>
<protein>
    <submittedName>
        <fullName evidence="5">Arylsulfatase</fullName>
        <ecNumber evidence="5">3.1.6.1</ecNumber>
    </submittedName>
</protein>
<evidence type="ECO:0000313" key="5">
    <source>
        <dbReference type="EMBL" id="TWT81532.1"/>
    </source>
</evidence>
<evidence type="ECO:0000256" key="2">
    <source>
        <dbReference type="ARBA" id="ARBA00022801"/>
    </source>
</evidence>